<keyword evidence="2" id="KW-0732">Signal</keyword>
<protein>
    <submittedName>
        <fullName evidence="3">Uncharacterized protein</fullName>
    </submittedName>
</protein>
<evidence type="ECO:0000256" key="2">
    <source>
        <dbReference type="SAM" id="SignalP"/>
    </source>
</evidence>
<reference evidence="3" key="1">
    <citation type="submission" date="2014-09" db="EMBL/GenBank/DDBJ databases">
        <title>Genome sequence of the luminous mushroom Mycena chlorophos for searching fungal bioluminescence genes.</title>
        <authorList>
            <person name="Tanaka Y."/>
            <person name="Kasuga D."/>
            <person name="Oba Y."/>
            <person name="Hase S."/>
            <person name="Sato K."/>
            <person name="Oba Y."/>
            <person name="Sakakibara Y."/>
        </authorList>
    </citation>
    <scope>NUCLEOTIDE SEQUENCE</scope>
</reference>
<feature type="signal peptide" evidence="2">
    <location>
        <begin position="1"/>
        <end position="31"/>
    </location>
</feature>
<keyword evidence="4" id="KW-1185">Reference proteome</keyword>
<evidence type="ECO:0000313" key="3">
    <source>
        <dbReference type="EMBL" id="GAT48096.1"/>
    </source>
</evidence>
<gene>
    <name evidence="3" type="ORF">MCHLO_05529</name>
</gene>
<organism evidence="3 4">
    <name type="scientific">Mycena chlorophos</name>
    <name type="common">Agaric fungus</name>
    <name type="synonym">Agaricus chlorophos</name>
    <dbReference type="NCBI Taxonomy" id="658473"/>
    <lineage>
        <taxon>Eukaryota</taxon>
        <taxon>Fungi</taxon>
        <taxon>Dikarya</taxon>
        <taxon>Basidiomycota</taxon>
        <taxon>Agaricomycotina</taxon>
        <taxon>Agaricomycetes</taxon>
        <taxon>Agaricomycetidae</taxon>
        <taxon>Agaricales</taxon>
        <taxon>Marasmiineae</taxon>
        <taxon>Mycenaceae</taxon>
        <taxon>Mycena</taxon>
    </lineage>
</organism>
<accession>A0ABQ0LAD5</accession>
<dbReference type="EMBL" id="DF844264">
    <property type="protein sequence ID" value="GAT48096.1"/>
    <property type="molecule type" value="Genomic_DNA"/>
</dbReference>
<feature type="region of interest" description="Disordered" evidence="1">
    <location>
        <begin position="42"/>
        <end position="72"/>
    </location>
</feature>
<name>A0ABQ0LAD5_MYCCL</name>
<feature type="chain" id="PRO_5045870187" evidence="2">
    <location>
        <begin position="32"/>
        <end position="105"/>
    </location>
</feature>
<sequence>MRRLQSLRFPGSLALPLVLLVVRFLIHDSDELQLFNTPLSSAQPLRSYTPAPVPVSSRPGPGRSHAASWPTDSFTQQLSTAPPIQLAAVSARPHLGKIFFISEGA</sequence>
<dbReference type="Proteomes" id="UP000815677">
    <property type="component" value="Unassembled WGS sequence"/>
</dbReference>
<evidence type="ECO:0000313" key="4">
    <source>
        <dbReference type="Proteomes" id="UP000815677"/>
    </source>
</evidence>
<proteinExistence type="predicted"/>
<evidence type="ECO:0000256" key="1">
    <source>
        <dbReference type="SAM" id="MobiDB-lite"/>
    </source>
</evidence>